<organism evidence="7 8">
    <name type="scientific">Geobacillus thermoleovorans</name>
    <name type="common">Bacillus thermoleovorans</name>
    <dbReference type="NCBI Taxonomy" id="33941"/>
    <lineage>
        <taxon>Bacteria</taxon>
        <taxon>Bacillati</taxon>
        <taxon>Bacillota</taxon>
        <taxon>Bacilli</taxon>
        <taxon>Bacillales</taxon>
        <taxon>Anoxybacillaceae</taxon>
        <taxon>Geobacillus</taxon>
        <taxon>Geobacillus thermoleovorans group</taxon>
    </lineage>
</organism>
<evidence type="ECO:0000256" key="2">
    <source>
        <dbReference type="ARBA" id="ARBA00012224"/>
    </source>
</evidence>
<dbReference type="NCBIfam" id="TIGR04350">
    <property type="entry name" value="C_S_lyase_PatB"/>
    <property type="match status" value="1"/>
</dbReference>
<evidence type="ECO:0000313" key="8">
    <source>
        <dbReference type="Proteomes" id="UP000246996"/>
    </source>
</evidence>
<keyword evidence="4" id="KW-0456">Lyase</keyword>
<dbReference type="InterPro" id="IPR015422">
    <property type="entry name" value="PyrdxlP-dep_Trfase_small"/>
</dbReference>
<dbReference type="PANTHER" id="PTHR43525:SF1">
    <property type="entry name" value="PROTEIN MALY"/>
    <property type="match status" value="1"/>
</dbReference>
<evidence type="ECO:0000259" key="6">
    <source>
        <dbReference type="Pfam" id="PF00155"/>
    </source>
</evidence>
<accession>A0A2Z3N7Q7</accession>
<dbReference type="InterPro" id="IPR051798">
    <property type="entry name" value="Class-II_PLP-Dep_Aminotrans"/>
</dbReference>
<dbReference type="AlphaFoldDB" id="A0A2Z3N7Q7"/>
<dbReference type="PANTHER" id="PTHR43525">
    <property type="entry name" value="PROTEIN MALY"/>
    <property type="match status" value="1"/>
</dbReference>
<proteinExistence type="inferred from homology"/>
<dbReference type="InterPro" id="IPR015421">
    <property type="entry name" value="PyrdxlP-dep_Trfase_major"/>
</dbReference>
<dbReference type="Proteomes" id="UP000246996">
    <property type="component" value="Chromosome"/>
</dbReference>
<dbReference type="EC" id="4.4.1.13" evidence="2"/>
<gene>
    <name evidence="7" type="ORF">C1N76_10615</name>
</gene>
<dbReference type="InterPro" id="IPR015424">
    <property type="entry name" value="PyrdxlP-dep_Trfase"/>
</dbReference>
<evidence type="ECO:0000313" key="7">
    <source>
        <dbReference type="EMBL" id="AWO74916.1"/>
    </source>
</evidence>
<keyword evidence="7" id="KW-0808">Transferase</keyword>
<evidence type="ECO:0000256" key="1">
    <source>
        <dbReference type="ARBA" id="ARBA00001933"/>
    </source>
</evidence>
<dbReference type="SUPFAM" id="SSF53383">
    <property type="entry name" value="PLP-dependent transferases"/>
    <property type="match status" value="1"/>
</dbReference>
<evidence type="ECO:0000256" key="5">
    <source>
        <dbReference type="ARBA" id="ARBA00037974"/>
    </source>
</evidence>
<keyword evidence="7" id="KW-0032">Aminotransferase</keyword>
<dbReference type="Pfam" id="PF00155">
    <property type="entry name" value="Aminotran_1_2"/>
    <property type="match status" value="1"/>
</dbReference>
<dbReference type="GO" id="GO:0008483">
    <property type="term" value="F:transaminase activity"/>
    <property type="evidence" value="ECO:0007669"/>
    <property type="project" value="UniProtKB-KW"/>
</dbReference>
<dbReference type="CDD" id="cd00609">
    <property type="entry name" value="AAT_like"/>
    <property type="match status" value="1"/>
</dbReference>
<dbReference type="GO" id="GO:0047804">
    <property type="term" value="F:cysteine-S-conjugate beta-lyase activity"/>
    <property type="evidence" value="ECO:0007669"/>
    <property type="project" value="UniProtKB-EC"/>
</dbReference>
<dbReference type="InterPro" id="IPR004839">
    <property type="entry name" value="Aminotransferase_I/II_large"/>
</dbReference>
<keyword evidence="3" id="KW-0663">Pyridoxal phosphate</keyword>
<protein>
    <recommendedName>
        <fullName evidence="2">cysteine-S-conjugate beta-lyase</fullName>
        <ecNumber evidence="2">4.4.1.13</ecNumber>
    </recommendedName>
</protein>
<evidence type="ECO:0000256" key="4">
    <source>
        <dbReference type="ARBA" id="ARBA00023239"/>
    </source>
</evidence>
<comment type="cofactor">
    <cofactor evidence="1">
        <name>pyridoxal 5'-phosphate</name>
        <dbReference type="ChEBI" id="CHEBI:597326"/>
    </cofactor>
</comment>
<dbReference type="Gene3D" id="3.40.640.10">
    <property type="entry name" value="Type I PLP-dependent aspartate aminotransferase-like (Major domain)"/>
    <property type="match status" value="1"/>
</dbReference>
<evidence type="ECO:0000256" key="3">
    <source>
        <dbReference type="ARBA" id="ARBA00022898"/>
    </source>
</evidence>
<sequence>MFPFDEGKGPHRSRAEKGEGAIMFPFDRVIDRRGTLSVKWDDVHRVFGREDVWPMWVADMDFPAPKEVQEALRQRVEHGVFGYTVIPDSLKEAVCQWLERRHDWTIDPSWLVFAHGVVPAVAAAIEAFSEPGDRIIVFSPVYRPLFDLVRRHDRTLLFSPLRLEEDNYAIDWDDLERKLPDAKLLILCHPHNPGGKSWTKEELERLGELCLKHGVFVLSDEIHADLTLPPAKHTPFASLHPELAAQSATFRAPTKTFNLAGLQAAEVILPDESRRRAFRRVQQRHGFFTLNAFAIVGAEAAYRHGGPWLDALLDYLRQNIDMTVAYLAEHLPPLRPVRPQATYLVWIDCRGLGLSEAELKRRLLETGKLAVEFGSKFGQEGVGFIRLNIACPRPTLEEGLRRLATALRYIDAI</sequence>
<name>A0A2Z3N7Q7_GEOTH</name>
<feature type="domain" description="Aminotransferase class I/classII large" evidence="6">
    <location>
        <begin position="60"/>
        <end position="403"/>
    </location>
</feature>
<dbReference type="EMBL" id="CP027303">
    <property type="protein sequence ID" value="AWO74916.1"/>
    <property type="molecule type" value="Genomic_DNA"/>
</dbReference>
<reference evidence="8" key="1">
    <citation type="submission" date="2018-02" db="EMBL/GenBank/DDBJ databases">
        <title>The complete genome of bacterial strain SGAirxxxx.</title>
        <authorList>
            <person name="Schuster S.C."/>
        </authorList>
    </citation>
    <scope>NUCLEOTIDE SEQUENCE [LARGE SCALE GENOMIC DNA]</scope>
    <source>
        <strain evidence="8">SGAir0734</strain>
    </source>
</reference>
<dbReference type="Gene3D" id="3.90.1150.10">
    <property type="entry name" value="Aspartate Aminotransferase, domain 1"/>
    <property type="match status" value="1"/>
</dbReference>
<comment type="similarity">
    <text evidence="5">Belongs to the class-II pyridoxal-phosphate-dependent aminotransferase family. MalY/PatB cystathionine beta-lyase subfamily.</text>
</comment>
<dbReference type="InterPro" id="IPR027619">
    <property type="entry name" value="C-S_lyase_PatB-like"/>
</dbReference>
<dbReference type="GO" id="GO:0030170">
    <property type="term" value="F:pyridoxal phosphate binding"/>
    <property type="evidence" value="ECO:0007669"/>
    <property type="project" value="InterPro"/>
</dbReference>